<dbReference type="PROSITE" id="PS51186">
    <property type="entry name" value="GNAT"/>
    <property type="match status" value="1"/>
</dbReference>
<evidence type="ECO:0000256" key="1">
    <source>
        <dbReference type="ARBA" id="ARBA00022679"/>
    </source>
</evidence>
<keyword evidence="2 4" id="KW-0012">Acyltransferase</keyword>
<dbReference type="PANTHER" id="PTHR43877">
    <property type="entry name" value="AMINOALKYLPHOSPHONATE N-ACETYLTRANSFERASE-RELATED-RELATED"/>
    <property type="match status" value="1"/>
</dbReference>
<reference evidence="4 5" key="1">
    <citation type="submission" date="2019-09" db="EMBL/GenBank/DDBJ databases">
        <title>Serinicoccus pratensis sp. nov., isolated from meadow soil.</title>
        <authorList>
            <person name="Zhang W."/>
        </authorList>
    </citation>
    <scope>NUCLEOTIDE SEQUENCE [LARGE SCALE GENOMIC DNA]</scope>
    <source>
        <strain evidence="4 5">W204</strain>
    </source>
</reference>
<protein>
    <submittedName>
        <fullName evidence="4">GNAT family acetyltransferase</fullName>
        <ecNumber evidence="4">2.3.1.-</ecNumber>
    </submittedName>
</protein>
<dbReference type="InterPro" id="IPR050832">
    <property type="entry name" value="Bact_Acetyltransf"/>
</dbReference>
<sequence length="152" mass="16922">MPIVPIPSDLEPEAAQLWRDCGLTRPWNDPDADLARALGGPSSTVLAAVADGELRGTVMVGHDGHRGWVYYLAVQPDHRGNGIGRELMRAAESWLHGRGIPKLQLMVRADNTVVIEFYERMGYVDQQVTVLGRFLDEDLQALREQNSAQHPR</sequence>
<dbReference type="Gene3D" id="3.40.630.30">
    <property type="match status" value="1"/>
</dbReference>
<evidence type="ECO:0000256" key="2">
    <source>
        <dbReference type="ARBA" id="ARBA00023315"/>
    </source>
</evidence>
<evidence type="ECO:0000259" key="3">
    <source>
        <dbReference type="PROSITE" id="PS51186"/>
    </source>
</evidence>
<dbReference type="InterPro" id="IPR000182">
    <property type="entry name" value="GNAT_dom"/>
</dbReference>
<dbReference type="Pfam" id="PF00583">
    <property type="entry name" value="Acetyltransf_1"/>
    <property type="match status" value="1"/>
</dbReference>
<dbReference type="SUPFAM" id="SSF55729">
    <property type="entry name" value="Acyl-CoA N-acyltransferases (Nat)"/>
    <property type="match status" value="1"/>
</dbReference>
<dbReference type="OrthoDB" id="1821130at2"/>
<accession>A0A5J6V6V9</accession>
<dbReference type="CDD" id="cd04301">
    <property type="entry name" value="NAT_SF"/>
    <property type="match status" value="1"/>
</dbReference>
<dbReference type="RefSeq" id="WP_158061419.1">
    <property type="nucleotide sequence ID" value="NZ_CP044427.1"/>
</dbReference>
<feature type="domain" description="N-acetyltransferase" evidence="3">
    <location>
        <begin position="1"/>
        <end position="149"/>
    </location>
</feature>
<dbReference type="PANTHER" id="PTHR43877:SF2">
    <property type="entry name" value="AMINOALKYLPHOSPHONATE N-ACETYLTRANSFERASE-RELATED"/>
    <property type="match status" value="1"/>
</dbReference>
<evidence type="ECO:0000313" key="4">
    <source>
        <dbReference type="EMBL" id="QFG69034.1"/>
    </source>
</evidence>
<keyword evidence="1 4" id="KW-0808">Transferase</keyword>
<dbReference type="EMBL" id="CP044427">
    <property type="protein sequence ID" value="QFG69034.1"/>
    <property type="molecule type" value="Genomic_DNA"/>
</dbReference>
<keyword evidence="5" id="KW-1185">Reference proteome</keyword>
<dbReference type="Proteomes" id="UP000326546">
    <property type="component" value="Chromosome"/>
</dbReference>
<gene>
    <name evidence="4" type="ORF">FY030_10235</name>
</gene>
<dbReference type="KEGG" id="serw:FY030_10235"/>
<dbReference type="NCBIfam" id="NF002959">
    <property type="entry name" value="PRK03624.1"/>
    <property type="match status" value="1"/>
</dbReference>
<name>A0A5J6V6V9_9MICO</name>
<dbReference type="GO" id="GO:0016747">
    <property type="term" value="F:acyltransferase activity, transferring groups other than amino-acyl groups"/>
    <property type="evidence" value="ECO:0007669"/>
    <property type="project" value="InterPro"/>
</dbReference>
<evidence type="ECO:0000313" key="5">
    <source>
        <dbReference type="Proteomes" id="UP000326546"/>
    </source>
</evidence>
<dbReference type="InterPro" id="IPR016181">
    <property type="entry name" value="Acyl_CoA_acyltransferase"/>
</dbReference>
<organism evidence="4 5">
    <name type="scientific">Ornithinimicrobium pratense</name>
    <dbReference type="NCBI Taxonomy" id="2593973"/>
    <lineage>
        <taxon>Bacteria</taxon>
        <taxon>Bacillati</taxon>
        <taxon>Actinomycetota</taxon>
        <taxon>Actinomycetes</taxon>
        <taxon>Micrococcales</taxon>
        <taxon>Ornithinimicrobiaceae</taxon>
        <taxon>Ornithinimicrobium</taxon>
    </lineage>
</organism>
<dbReference type="EC" id="2.3.1.-" evidence="4"/>
<proteinExistence type="predicted"/>
<dbReference type="AlphaFoldDB" id="A0A5J6V6V9"/>